<evidence type="ECO:0000256" key="4">
    <source>
        <dbReference type="ARBA" id="ARBA00022432"/>
    </source>
</evidence>
<feature type="domain" description="ACT" evidence="12">
    <location>
        <begin position="151"/>
        <end position="223"/>
    </location>
</feature>
<comment type="cofactor">
    <cofactor evidence="1 11">
        <name>[4Fe-4S] cluster</name>
        <dbReference type="ChEBI" id="CHEBI:49883"/>
    </cofactor>
</comment>
<dbReference type="NCBIfam" id="TIGR00719">
    <property type="entry name" value="sda_beta"/>
    <property type="match status" value="1"/>
</dbReference>
<name>A0A3N0BE65_9ACTN</name>
<evidence type="ECO:0000313" key="13">
    <source>
        <dbReference type="EMBL" id="RNL46073.1"/>
    </source>
</evidence>
<comment type="similarity">
    <text evidence="3 11">Belongs to the iron-sulfur dependent L-serine dehydratase family.</text>
</comment>
<keyword evidence="6 11" id="KW-0479">Metal-binding</keyword>
<dbReference type="EC" id="4.3.1.17" evidence="11"/>
<dbReference type="PANTHER" id="PTHR30182:SF1">
    <property type="entry name" value="L-SERINE DEHYDRATASE 1"/>
    <property type="match status" value="1"/>
</dbReference>
<dbReference type="Pfam" id="PF01842">
    <property type="entry name" value="ACT"/>
    <property type="match status" value="1"/>
</dbReference>
<dbReference type="OrthoDB" id="9805537at2"/>
<evidence type="ECO:0000256" key="5">
    <source>
        <dbReference type="ARBA" id="ARBA00022485"/>
    </source>
</evidence>
<dbReference type="InterPro" id="IPR004643">
    <property type="entry name" value="Fe-S_L-Ser_bsu"/>
</dbReference>
<keyword evidence="4 11" id="KW-0312">Gluconeogenesis</keyword>
<dbReference type="Proteomes" id="UP000278632">
    <property type="component" value="Unassembled WGS sequence"/>
</dbReference>
<dbReference type="InterPro" id="IPR002912">
    <property type="entry name" value="ACT_dom"/>
</dbReference>
<dbReference type="PANTHER" id="PTHR30182">
    <property type="entry name" value="L-SERINE DEHYDRATASE"/>
    <property type="match status" value="1"/>
</dbReference>
<keyword evidence="7 11" id="KW-0408">Iron</keyword>
<dbReference type="Gene3D" id="3.30.70.260">
    <property type="match status" value="1"/>
</dbReference>
<evidence type="ECO:0000256" key="1">
    <source>
        <dbReference type="ARBA" id="ARBA00001966"/>
    </source>
</evidence>
<evidence type="ECO:0000256" key="11">
    <source>
        <dbReference type="RuleBase" id="RU366059"/>
    </source>
</evidence>
<gene>
    <name evidence="13" type="ORF">DMP08_05070</name>
</gene>
<dbReference type="GO" id="GO:0006094">
    <property type="term" value="P:gluconeogenesis"/>
    <property type="evidence" value="ECO:0007669"/>
    <property type="project" value="UniProtKB-KW"/>
</dbReference>
<dbReference type="EMBL" id="QICD01000006">
    <property type="protein sequence ID" value="RNL46073.1"/>
    <property type="molecule type" value="Genomic_DNA"/>
</dbReference>
<dbReference type="PROSITE" id="PS51671">
    <property type="entry name" value="ACT"/>
    <property type="match status" value="1"/>
</dbReference>
<comment type="pathway">
    <text evidence="2">Carbohydrate biosynthesis; gluconeogenesis.</text>
</comment>
<dbReference type="InterPro" id="IPR004642">
    <property type="entry name" value="Ser_deHydtase_asu"/>
</dbReference>
<evidence type="ECO:0000256" key="7">
    <source>
        <dbReference type="ARBA" id="ARBA00023004"/>
    </source>
</evidence>
<evidence type="ECO:0000256" key="2">
    <source>
        <dbReference type="ARBA" id="ARBA00004742"/>
    </source>
</evidence>
<dbReference type="CDD" id="cd04903">
    <property type="entry name" value="ACT_LSD"/>
    <property type="match status" value="1"/>
</dbReference>
<accession>A0A3N0BE65</accession>
<evidence type="ECO:0000256" key="6">
    <source>
        <dbReference type="ARBA" id="ARBA00022723"/>
    </source>
</evidence>
<organism evidence="13 14">
    <name type="scientific">Paraeggerthella hongkongensis</name>
    <dbReference type="NCBI Taxonomy" id="230658"/>
    <lineage>
        <taxon>Bacteria</taxon>
        <taxon>Bacillati</taxon>
        <taxon>Actinomycetota</taxon>
        <taxon>Coriobacteriia</taxon>
        <taxon>Eggerthellales</taxon>
        <taxon>Eggerthellaceae</taxon>
        <taxon>Paraeggerthella</taxon>
    </lineage>
</organism>
<dbReference type="SUPFAM" id="SSF55021">
    <property type="entry name" value="ACT-like"/>
    <property type="match status" value="1"/>
</dbReference>
<comment type="caution">
    <text evidence="13">The sequence shown here is derived from an EMBL/GenBank/DDBJ whole genome shotgun (WGS) entry which is preliminary data.</text>
</comment>
<evidence type="ECO:0000313" key="14">
    <source>
        <dbReference type="Proteomes" id="UP000278632"/>
    </source>
</evidence>
<dbReference type="InterPro" id="IPR051318">
    <property type="entry name" value="Fe-S_L-Ser"/>
</dbReference>
<dbReference type="RefSeq" id="WP_123191874.1">
    <property type="nucleotide sequence ID" value="NZ_QICD01000006.1"/>
</dbReference>
<dbReference type="InterPro" id="IPR029009">
    <property type="entry name" value="ASB_dom_sf"/>
</dbReference>
<keyword evidence="9 11" id="KW-0456">Lyase</keyword>
<evidence type="ECO:0000256" key="8">
    <source>
        <dbReference type="ARBA" id="ARBA00023014"/>
    </source>
</evidence>
<dbReference type="NCBIfam" id="TIGR00718">
    <property type="entry name" value="sda_alpha"/>
    <property type="match status" value="1"/>
</dbReference>
<keyword evidence="8 11" id="KW-0411">Iron-sulfur</keyword>
<dbReference type="InterPro" id="IPR005131">
    <property type="entry name" value="Ser_deHydtase_bsu"/>
</dbReference>
<keyword evidence="5 11" id="KW-0004">4Fe-4S</keyword>
<evidence type="ECO:0000256" key="9">
    <source>
        <dbReference type="ARBA" id="ARBA00023239"/>
    </source>
</evidence>
<dbReference type="Gene3D" id="3.30.1330.90">
    <property type="entry name" value="D-3-phosphoglycerate dehydrogenase, domain 3"/>
    <property type="match status" value="1"/>
</dbReference>
<dbReference type="Pfam" id="PF03313">
    <property type="entry name" value="SDH_alpha"/>
    <property type="match status" value="1"/>
</dbReference>
<dbReference type="InterPro" id="IPR045865">
    <property type="entry name" value="ACT-like_dom_sf"/>
</dbReference>
<comment type="catalytic activity">
    <reaction evidence="10 11">
        <text>L-serine = pyruvate + NH4(+)</text>
        <dbReference type="Rhea" id="RHEA:19169"/>
        <dbReference type="ChEBI" id="CHEBI:15361"/>
        <dbReference type="ChEBI" id="CHEBI:28938"/>
        <dbReference type="ChEBI" id="CHEBI:33384"/>
        <dbReference type="EC" id="4.3.1.17"/>
    </reaction>
</comment>
<dbReference type="AlphaFoldDB" id="A0A3N0BE65"/>
<dbReference type="GO" id="GO:0051539">
    <property type="term" value="F:4 iron, 4 sulfur cluster binding"/>
    <property type="evidence" value="ECO:0007669"/>
    <property type="project" value="UniProtKB-UniRule"/>
</dbReference>
<keyword evidence="14" id="KW-1185">Reference proteome</keyword>
<dbReference type="SUPFAM" id="SSF143548">
    <property type="entry name" value="Serine metabolism enzymes domain"/>
    <property type="match status" value="1"/>
</dbReference>
<protein>
    <recommendedName>
        <fullName evidence="11">L-serine dehydratase</fullName>
        <ecNumber evidence="11">4.3.1.17</ecNumber>
    </recommendedName>
</protein>
<evidence type="ECO:0000256" key="3">
    <source>
        <dbReference type="ARBA" id="ARBA00008636"/>
    </source>
</evidence>
<dbReference type="GO" id="GO:0003941">
    <property type="term" value="F:L-serine ammonia-lyase activity"/>
    <property type="evidence" value="ECO:0007669"/>
    <property type="project" value="UniProtKB-UniRule"/>
</dbReference>
<reference evidence="14" key="1">
    <citation type="submission" date="2018-05" db="EMBL/GenBank/DDBJ databases">
        <title>Genome Sequencing of selected type strains of the family Eggerthellaceae.</title>
        <authorList>
            <person name="Danylec N."/>
            <person name="Stoll D.A."/>
            <person name="Doetsch A."/>
            <person name="Huch M."/>
        </authorList>
    </citation>
    <scope>NUCLEOTIDE SEQUENCE [LARGE SCALE GENOMIC DNA]</scope>
    <source>
        <strain evidence="14">DSM 16106</strain>
    </source>
</reference>
<proteinExistence type="inferred from homology"/>
<dbReference type="Pfam" id="PF03315">
    <property type="entry name" value="SDH_beta"/>
    <property type="match status" value="1"/>
</dbReference>
<sequence>MATLGLTDIIGPIMVGPSSSHTAGALRIAFMARRLCLAEPRSVEFRLLGSFAHTLTGHGTDKALVAGMLGLATDDLRIRDSFELAEQAGLSFRFTTLPDADDYEHPNTIDILIQDAAGNKMSVRGESVGGGAAVIRRIDGIDVYVTGESTSIVVRQRDVAGVLAHIAQSLSERGVNIATTRMYRERRGDTAYTVLETDQDVDVAAKAAIESNPAIYDVRIIPGDAGSAAPCAGAGDEGCSAQQSAEALDRALQRFADLNFASGSDLLTWCETNGASLSEAFLAREAALAASLGQADTSKCYLDLALSVMKRAATQPVRETLPSMGGLLGGEARKLTDLRARGEALCDDQLSAAMTYAMAVLETNASMGRIVAAPTAGSAGVLPGVLLALQDSRGLADEDLARGIATAAAIGYLITRNATVSGAEGGCQAEIGSAAAMAAAAAVELAGGTPAQCLDAAGNALTNMMGLVCDPVAGLVEVPCQKRNASGAATALVSAQIALAGIGNLVDFDQTVAVMDKVGRSLPFELRESALGGIAAAPAACAWCAQCGA</sequence>
<evidence type="ECO:0000259" key="12">
    <source>
        <dbReference type="PROSITE" id="PS51671"/>
    </source>
</evidence>
<dbReference type="InterPro" id="IPR005130">
    <property type="entry name" value="Ser_deHydtase-like_asu"/>
</dbReference>
<evidence type="ECO:0000256" key="10">
    <source>
        <dbReference type="ARBA" id="ARBA00049406"/>
    </source>
</evidence>
<dbReference type="GO" id="GO:0046872">
    <property type="term" value="F:metal ion binding"/>
    <property type="evidence" value="ECO:0007669"/>
    <property type="project" value="UniProtKB-KW"/>
</dbReference>